<evidence type="ECO:0000256" key="1">
    <source>
        <dbReference type="SAM" id="MobiDB-lite"/>
    </source>
</evidence>
<evidence type="ECO:0000313" key="3">
    <source>
        <dbReference type="EMBL" id="UWX05116.1"/>
    </source>
</evidence>
<name>A0ABY5XZZ1_9BACT</name>
<accession>A0ABY5XZZ1</accession>
<keyword evidence="2" id="KW-0472">Membrane</keyword>
<protein>
    <submittedName>
        <fullName evidence="3">Uncharacterized protein</fullName>
    </submittedName>
</protein>
<organism evidence="3 4">
    <name type="scientific">Taurinivorans muris</name>
    <dbReference type="NCBI Taxonomy" id="2787751"/>
    <lineage>
        <taxon>Bacteria</taxon>
        <taxon>Pseudomonadati</taxon>
        <taxon>Thermodesulfobacteriota</taxon>
        <taxon>Desulfovibrionia</taxon>
        <taxon>Desulfovibrionales</taxon>
        <taxon>Desulfovibrionaceae</taxon>
        <taxon>Taurinivorans</taxon>
    </lineage>
</organism>
<evidence type="ECO:0000256" key="2">
    <source>
        <dbReference type="SAM" id="Phobius"/>
    </source>
</evidence>
<sequence length="318" mass="35560">MSDFNIIIMRDRGKSYSFRFSPATFRIIVSSLIIVPILFVVSVWFGLSTFNKYVSLLEETAAFKHTIEQHKQTVARLANLERFLQKYSPNMLGLLVPTDTVDIDALPVIDGDKNILMSDFANSIAGSPMSFDIIEKDDEKESAGEKTGENAEQKLTAEINSQEKTMKEAEGIKEEVQSVKEDTKKETEEITAAGEENAAETEEKPSLQKIDLGYVEIEALKARVAAQNVNISYRLKNLGRKAFLQGVQKYYVSSQMNGKMVQQELPKATDNSFRIKNLKNVSSTASLAGIQIGQKAQLVLEIVVDGEVVFRQFYPLAR</sequence>
<dbReference type="Proteomes" id="UP001058120">
    <property type="component" value="Chromosome"/>
</dbReference>
<keyword evidence="4" id="KW-1185">Reference proteome</keyword>
<feature type="region of interest" description="Disordered" evidence="1">
    <location>
        <begin position="176"/>
        <end position="204"/>
    </location>
</feature>
<feature type="compositionally biased region" description="Basic and acidic residues" evidence="1">
    <location>
        <begin position="176"/>
        <end position="188"/>
    </location>
</feature>
<reference evidence="3" key="1">
    <citation type="submission" date="2020-12" db="EMBL/GenBank/DDBJ databases">
        <title>Taurinivorans muris gen. nov., sp. nov., fundamental and realized metabolic niche of a ubiquitous sulfidogenic bacterium in the murine intestine.</title>
        <authorList>
            <person name="Ye H."/>
            <person name="Hanson B.T."/>
            <person name="Loy A."/>
        </authorList>
    </citation>
    <scope>NUCLEOTIDE SEQUENCE</scope>
    <source>
        <strain evidence="3">LT0009</strain>
    </source>
</reference>
<keyword evidence="2" id="KW-1133">Transmembrane helix</keyword>
<feature type="transmembrane region" description="Helical" evidence="2">
    <location>
        <begin position="23"/>
        <end position="47"/>
    </location>
</feature>
<dbReference type="RefSeq" id="WP_334314680.1">
    <property type="nucleotide sequence ID" value="NZ_CP065938.1"/>
</dbReference>
<proteinExistence type="predicted"/>
<gene>
    <name evidence="3" type="ORF">JBF11_06460</name>
</gene>
<dbReference type="EMBL" id="CP065938">
    <property type="protein sequence ID" value="UWX05116.1"/>
    <property type="molecule type" value="Genomic_DNA"/>
</dbReference>
<keyword evidence="2" id="KW-0812">Transmembrane</keyword>
<evidence type="ECO:0000313" key="4">
    <source>
        <dbReference type="Proteomes" id="UP001058120"/>
    </source>
</evidence>